<feature type="active site" evidence="7">
    <location>
        <position position="133"/>
    </location>
</feature>
<dbReference type="SUPFAM" id="SSF53335">
    <property type="entry name" value="S-adenosyl-L-methionine-dependent methyltransferases"/>
    <property type="match status" value="1"/>
</dbReference>
<keyword evidence="4 7" id="KW-0949">S-adenosyl-L-methionine</keyword>
<evidence type="ECO:0000256" key="4">
    <source>
        <dbReference type="ARBA" id="ARBA00022691"/>
    </source>
</evidence>
<dbReference type="PROSITE" id="PS51679">
    <property type="entry name" value="SAM_MT_C5"/>
    <property type="match status" value="1"/>
</dbReference>
<dbReference type="InterPro" id="IPR001525">
    <property type="entry name" value="C5_MeTfrase"/>
</dbReference>
<dbReference type="GO" id="GO:0032259">
    <property type="term" value="P:methylation"/>
    <property type="evidence" value="ECO:0007669"/>
    <property type="project" value="UniProtKB-KW"/>
</dbReference>
<dbReference type="EMBL" id="QRDH01000012">
    <property type="protein sequence ID" value="RDU39309.1"/>
    <property type="molecule type" value="Genomic_DNA"/>
</dbReference>
<dbReference type="InterPro" id="IPR029063">
    <property type="entry name" value="SAM-dependent_MTases_sf"/>
</dbReference>
<dbReference type="GO" id="GO:0003886">
    <property type="term" value="F:DNA (cytosine-5-)-methyltransferase activity"/>
    <property type="evidence" value="ECO:0007669"/>
    <property type="project" value="UniProtKB-EC"/>
</dbReference>
<sequence length="521" mass="58091">MSSNILIVDLFAGPGGLGEGFSSFSDSGRRPFKLAASVERDASAHKTLTLRAFFRQFDRAPDEYYDYVRSGEPELRQELFRQFKAESEAAEAETLGGPRTLGDEKHHKEIVRRVKRATRYHDGPRVVIGGPPCQAYSVVGRARNKGIDGYTPETDGRHFLYKEYLEILDEVQPEVFVMENVRGILSAKIHGKLIFDAILKDLKNPGKVVGDLQGSEYEIFSLVAPLPEADALGDRSYSSSADYLIRAEEYGVPQTRHRVILLGVRRDVLKRQSPSVVLPEVGPGLTTQDAIGDLPQLRSGLTKVANTFDAWRENLRQAADAVRRELLAKGYDLPEGFPLNGTESSELSQGGNFVSSTSKDAGLIESNPLENWFSDPRLHGCLNHNARSHMPADIFRYLFASSFAMLNSGASPTAKDFPESLVPAHRNWKSGHFVDRFKVQARTRTPSTVTSHIAKDGHYFIHYDPSQCRSLTVREAARIQTFPDNYYFEGNRTEQYVQVGNAVPPLLARKIAGVVYDLLRS</sequence>
<dbReference type="PANTHER" id="PTHR10629">
    <property type="entry name" value="CYTOSINE-SPECIFIC METHYLTRANSFERASE"/>
    <property type="match status" value="1"/>
</dbReference>
<evidence type="ECO:0000313" key="10">
    <source>
        <dbReference type="Proteomes" id="UP000256431"/>
    </source>
</evidence>
<evidence type="ECO:0000256" key="6">
    <source>
        <dbReference type="ARBA" id="ARBA00047422"/>
    </source>
</evidence>
<keyword evidence="3 7" id="KW-0808">Transferase</keyword>
<comment type="catalytic activity">
    <reaction evidence="6">
        <text>a 2'-deoxycytidine in DNA + S-adenosyl-L-methionine = a 5-methyl-2'-deoxycytidine in DNA + S-adenosyl-L-homocysteine + H(+)</text>
        <dbReference type="Rhea" id="RHEA:13681"/>
        <dbReference type="Rhea" id="RHEA-COMP:11369"/>
        <dbReference type="Rhea" id="RHEA-COMP:11370"/>
        <dbReference type="ChEBI" id="CHEBI:15378"/>
        <dbReference type="ChEBI" id="CHEBI:57856"/>
        <dbReference type="ChEBI" id="CHEBI:59789"/>
        <dbReference type="ChEBI" id="CHEBI:85452"/>
        <dbReference type="ChEBI" id="CHEBI:85454"/>
        <dbReference type="EC" id="2.1.1.37"/>
    </reaction>
</comment>
<gene>
    <name evidence="9" type="ORF">DXI23_18790</name>
</gene>
<evidence type="ECO:0000313" key="9">
    <source>
        <dbReference type="EMBL" id="RDU39309.1"/>
    </source>
</evidence>
<dbReference type="GO" id="GO:0003677">
    <property type="term" value="F:DNA binding"/>
    <property type="evidence" value="ECO:0007669"/>
    <property type="project" value="TreeGrafter"/>
</dbReference>
<evidence type="ECO:0000256" key="5">
    <source>
        <dbReference type="ARBA" id="ARBA00022747"/>
    </source>
</evidence>
<keyword evidence="2 7" id="KW-0489">Methyltransferase</keyword>
<comment type="caution">
    <text evidence="9">The sequence shown here is derived from an EMBL/GenBank/DDBJ whole genome shotgun (WGS) entry which is preliminary data.</text>
</comment>
<dbReference type="Gene3D" id="3.40.50.150">
    <property type="entry name" value="Vaccinia Virus protein VP39"/>
    <property type="match status" value="1"/>
</dbReference>
<reference evidence="9 10" key="1">
    <citation type="submission" date="2018-08" db="EMBL/GenBank/DDBJ databases">
        <title>Genome sequence of Marinobacter flavimaris KCTC 12185.</title>
        <authorList>
            <person name="Chun J."/>
            <person name="Kim B.-Y."/>
            <person name="Choi S.-B."/>
            <person name="Kwak M.-J."/>
        </authorList>
    </citation>
    <scope>NUCLEOTIDE SEQUENCE [LARGE SCALE GENOMIC DNA]</scope>
    <source>
        <strain evidence="9 10">KCTC 12185</strain>
    </source>
</reference>
<dbReference type="PRINTS" id="PR00105">
    <property type="entry name" value="C5METTRFRASE"/>
</dbReference>
<comment type="similarity">
    <text evidence="7 8">Belongs to the class I-like SAM-binding methyltransferase superfamily. C5-methyltransferase family.</text>
</comment>
<dbReference type="Proteomes" id="UP000256431">
    <property type="component" value="Unassembled WGS sequence"/>
</dbReference>
<evidence type="ECO:0000256" key="2">
    <source>
        <dbReference type="ARBA" id="ARBA00022603"/>
    </source>
</evidence>
<protein>
    <recommendedName>
        <fullName evidence="1">DNA (cytosine-5-)-methyltransferase</fullName>
        <ecNumber evidence="1">2.1.1.37</ecNumber>
    </recommendedName>
</protein>
<keyword evidence="10" id="KW-1185">Reference proteome</keyword>
<dbReference type="AlphaFoldDB" id="A0A3D8GYN8"/>
<evidence type="ECO:0000256" key="7">
    <source>
        <dbReference type="PROSITE-ProRule" id="PRU01016"/>
    </source>
</evidence>
<evidence type="ECO:0000256" key="8">
    <source>
        <dbReference type="RuleBase" id="RU000416"/>
    </source>
</evidence>
<evidence type="ECO:0000256" key="3">
    <source>
        <dbReference type="ARBA" id="ARBA00022679"/>
    </source>
</evidence>
<dbReference type="GO" id="GO:0044027">
    <property type="term" value="P:negative regulation of gene expression via chromosomal CpG island methylation"/>
    <property type="evidence" value="ECO:0007669"/>
    <property type="project" value="TreeGrafter"/>
</dbReference>
<dbReference type="NCBIfam" id="TIGR00675">
    <property type="entry name" value="dcm"/>
    <property type="match status" value="1"/>
</dbReference>
<proteinExistence type="inferred from homology"/>
<name>A0A3D8GYN8_9GAMM</name>
<dbReference type="GO" id="GO:0009307">
    <property type="term" value="P:DNA restriction-modification system"/>
    <property type="evidence" value="ECO:0007669"/>
    <property type="project" value="UniProtKB-KW"/>
</dbReference>
<dbReference type="InterPro" id="IPR050390">
    <property type="entry name" value="C5-Methyltransferase"/>
</dbReference>
<evidence type="ECO:0000256" key="1">
    <source>
        <dbReference type="ARBA" id="ARBA00011975"/>
    </source>
</evidence>
<organism evidence="9 10">
    <name type="scientific">Marinobacter flavimaris</name>
    <dbReference type="NCBI Taxonomy" id="262076"/>
    <lineage>
        <taxon>Bacteria</taxon>
        <taxon>Pseudomonadati</taxon>
        <taxon>Pseudomonadota</taxon>
        <taxon>Gammaproteobacteria</taxon>
        <taxon>Pseudomonadales</taxon>
        <taxon>Marinobacteraceae</taxon>
        <taxon>Marinobacter</taxon>
    </lineage>
</organism>
<dbReference type="PANTHER" id="PTHR10629:SF52">
    <property type="entry name" value="DNA (CYTOSINE-5)-METHYLTRANSFERASE 1"/>
    <property type="match status" value="1"/>
</dbReference>
<dbReference type="Pfam" id="PF00145">
    <property type="entry name" value="DNA_methylase"/>
    <property type="match status" value="2"/>
</dbReference>
<keyword evidence="5" id="KW-0680">Restriction system</keyword>
<accession>A0A3D8GYN8</accession>
<dbReference type="EC" id="2.1.1.37" evidence="1"/>
<dbReference type="Gene3D" id="3.90.120.10">
    <property type="entry name" value="DNA Methylase, subunit A, domain 2"/>
    <property type="match status" value="1"/>
</dbReference>